<dbReference type="InterPro" id="IPR026898">
    <property type="entry name" value="PrsW"/>
</dbReference>
<dbReference type="Pfam" id="PF13367">
    <property type="entry name" value="PrsW-protease"/>
    <property type="match status" value="1"/>
</dbReference>
<comment type="caution">
    <text evidence="2">The sequence shown here is derived from an EMBL/GenBank/DDBJ whole genome shotgun (WGS) entry which is preliminary data.</text>
</comment>
<feature type="transmembrane region" description="Helical" evidence="1">
    <location>
        <begin position="146"/>
        <end position="169"/>
    </location>
</feature>
<name>A0A1F6WMW7_9BACT</name>
<dbReference type="Proteomes" id="UP000178184">
    <property type="component" value="Unassembled WGS sequence"/>
</dbReference>
<feature type="transmembrane region" description="Helical" evidence="1">
    <location>
        <begin position="42"/>
        <end position="64"/>
    </location>
</feature>
<dbReference type="PANTHER" id="PTHR36844:SF1">
    <property type="entry name" value="PROTEASE PRSW"/>
    <property type="match status" value="1"/>
</dbReference>
<protein>
    <recommendedName>
        <fullName evidence="4">Protease PrsW</fullName>
    </recommendedName>
</protein>
<feature type="transmembrane region" description="Helical" evidence="1">
    <location>
        <begin position="106"/>
        <end position="126"/>
    </location>
</feature>
<evidence type="ECO:0000256" key="1">
    <source>
        <dbReference type="SAM" id="Phobius"/>
    </source>
</evidence>
<dbReference type="GO" id="GO:0008233">
    <property type="term" value="F:peptidase activity"/>
    <property type="evidence" value="ECO:0007669"/>
    <property type="project" value="InterPro"/>
</dbReference>
<feature type="transmembrane region" description="Helical" evidence="1">
    <location>
        <begin position="176"/>
        <end position="198"/>
    </location>
</feature>
<dbReference type="PANTHER" id="PTHR36844">
    <property type="entry name" value="PROTEASE PRSW"/>
    <property type="match status" value="1"/>
</dbReference>
<feature type="transmembrane region" description="Helical" evidence="1">
    <location>
        <begin position="76"/>
        <end position="94"/>
    </location>
</feature>
<feature type="transmembrane region" description="Helical" evidence="1">
    <location>
        <begin position="204"/>
        <end position="223"/>
    </location>
</feature>
<keyword evidence="1" id="KW-0472">Membrane</keyword>
<evidence type="ECO:0008006" key="4">
    <source>
        <dbReference type="Google" id="ProtNLM"/>
    </source>
</evidence>
<reference evidence="2 3" key="1">
    <citation type="journal article" date="2016" name="Nat. Commun.">
        <title>Thousands of microbial genomes shed light on interconnected biogeochemical processes in an aquifer system.</title>
        <authorList>
            <person name="Anantharaman K."/>
            <person name="Brown C.T."/>
            <person name="Hug L.A."/>
            <person name="Sharon I."/>
            <person name="Castelle C.J."/>
            <person name="Probst A.J."/>
            <person name="Thomas B.C."/>
            <person name="Singh A."/>
            <person name="Wilkins M.J."/>
            <person name="Karaoz U."/>
            <person name="Brodie E.L."/>
            <person name="Williams K.H."/>
            <person name="Hubbard S.S."/>
            <person name="Banfield J.F."/>
        </authorList>
    </citation>
    <scope>NUCLEOTIDE SEQUENCE [LARGE SCALE GENOMIC DNA]</scope>
</reference>
<evidence type="ECO:0000313" key="3">
    <source>
        <dbReference type="Proteomes" id="UP000178184"/>
    </source>
</evidence>
<dbReference type="STRING" id="1801764.A2903_00880"/>
<feature type="transmembrane region" description="Helical" evidence="1">
    <location>
        <begin position="12"/>
        <end position="30"/>
    </location>
</feature>
<evidence type="ECO:0000313" key="2">
    <source>
        <dbReference type="EMBL" id="OGI83218.1"/>
    </source>
</evidence>
<keyword evidence="1" id="KW-1133">Transmembrane helix</keyword>
<dbReference type="EMBL" id="MFUO01000033">
    <property type="protein sequence ID" value="OGI83218.1"/>
    <property type="molecule type" value="Genomic_DNA"/>
</dbReference>
<gene>
    <name evidence="2" type="ORF">A2903_00880</name>
</gene>
<proteinExistence type="predicted"/>
<sequence length="234" mass="26361">MGNLGFNRETFSAIFGGIIPAIAWLIFWVNSEERGDREPWGLVLIVFLVGMLSLLIAVPLEHAIKPYIQDQKSLTIAWAAIEEFVKFFVVFIIIKKNTYVNDPIDFPMYLIAGALGFAGLENILFLMNPEIISDISTRALTGNLRFLGSTLLHAVTTGMVGIGLGLSYFQKWKNMYLYLFGGLVAAITLHSVFNLFIMNASNQQFFRIFGLLWVVTIISILLFEKLRRLKGQTN</sequence>
<accession>A0A1F6WMW7</accession>
<dbReference type="AlphaFoldDB" id="A0A1F6WMW7"/>
<keyword evidence="1" id="KW-0812">Transmembrane</keyword>
<organism evidence="2 3">
    <name type="scientific">Candidatus Nomurabacteria bacterium RIFCSPLOWO2_01_FULL_33_17</name>
    <dbReference type="NCBI Taxonomy" id="1801764"/>
    <lineage>
        <taxon>Bacteria</taxon>
        <taxon>Candidatus Nomuraibacteriota</taxon>
    </lineage>
</organism>